<dbReference type="InterPro" id="IPR029787">
    <property type="entry name" value="Nucleotide_cyclase"/>
</dbReference>
<dbReference type="GO" id="GO:0006171">
    <property type="term" value="P:cAMP biosynthetic process"/>
    <property type="evidence" value="ECO:0007669"/>
    <property type="project" value="TreeGrafter"/>
</dbReference>
<dbReference type="AlphaFoldDB" id="A0A2Z3H560"/>
<dbReference type="EMBL" id="CP025958">
    <property type="protein sequence ID" value="AWM36160.1"/>
    <property type="molecule type" value="Genomic_DNA"/>
</dbReference>
<dbReference type="KEGG" id="gog:C1280_03480"/>
<dbReference type="PROSITE" id="PS50125">
    <property type="entry name" value="GUANYLATE_CYCLASE_2"/>
    <property type="match status" value="1"/>
</dbReference>
<dbReference type="PANTHER" id="PTHR43081:SF20">
    <property type="entry name" value="TWO-COMPONENT RESPONSE REGULATOR"/>
    <property type="match status" value="1"/>
</dbReference>
<dbReference type="SUPFAM" id="SSF55073">
    <property type="entry name" value="Nucleotide cyclase"/>
    <property type="match status" value="1"/>
</dbReference>
<sequence length="670" mass="72643">MFLLKVADYKRPAGRIKAECRKPSWGRALSVLEQFAELRAGSGAPVGLRRGRRAVHFEERPARFRHPRRSAPMLLVAQGPTPGDAWRRELPHDVPVVLGRDAAGWSVPWEPFLARRHAELTARGGKLKVRKLAEAANPIFHAGRPADAFEVPAGGSFVIGRTSFTLAAGEDATPPEPDRPLLDMRTIGHHELDRLAFRDAPHRLDVLSRLPDIIASASDDADLFHKLGDMLLAGVRRADAVAVVALAPGADRPAVLHRDRRLSGAGDFEPSRRLVAAAVAEQKQTVLHVWGAEPGAAPAHSFTLQERFDWAFCTPVACDACPGWALYVAGRFNGAAAATLLAPWESNELRDDVKFAELVADILGSLRQVQVLRERQGVFRRFFSPGVLGVLSGGDPARALEPREADVTVLFCDLRGFSRRAEEADNLLDLLNRVSAALGLMTRNILNHRGAVADFLGDAALGFWGWPLEQPLKVEDACRAALGIRAAFETVARDPAHPLHGFRVGIGLASGRAVAGGIGTPEQAKVTVFGPVVNLASRLQDMTKLLRVPILIDEPTAEVVRERLPRDAGRTRQLVKVRPPGMETPLVVSELLPPVPPDGQPEGGLSDEDLAAYGEALNAFLAGDWAAAYKRLHRVPPDDRGKDVLTEFILKNNRTPPPGWDGVVPLAARG</sequence>
<dbReference type="InterPro" id="IPR050697">
    <property type="entry name" value="Adenylyl/Guanylyl_Cyclase_3/4"/>
</dbReference>
<dbReference type="GO" id="GO:0035556">
    <property type="term" value="P:intracellular signal transduction"/>
    <property type="evidence" value="ECO:0007669"/>
    <property type="project" value="InterPro"/>
</dbReference>
<dbReference type="SMART" id="SM00044">
    <property type="entry name" value="CYCc"/>
    <property type="match status" value="1"/>
</dbReference>
<dbReference type="Pfam" id="PF00211">
    <property type="entry name" value="Guanylate_cyc"/>
    <property type="match status" value="1"/>
</dbReference>
<proteinExistence type="predicted"/>
<dbReference type="CDD" id="cd00060">
    <property type="entry name" value="FHA"/>
    <property type="match status" value="1"/>
</dbReference>
<dbReference type="CDD" id="cd07302">
    <property type="entry name" value="CHD"/>
    <property type="match status" value="1"/>
</dbReference>
<dbReference type="Gene3D" id="3.30.70.1230">
    <property type="entry name" value="Nucleotide cyclase"/>
    <property type="match status" value="1"/>
</dbReference>
<accession>A0A2Z3H560</accession>
<feature type="domain" description="Guanylate cyclase" evidence="1">
    <location>
        <begin position="408"/>
        <end position="540"/>
    </location>
</feature>
<keyword evidence="3" id="KW-1185">Reference proteome</keyword>
<name>A0A2Z3H560_9BACT</name>
<reference evidence="2 3" key="1">
    <citation type="submission" date="2018-01" db="EMBL/GenBank/DDBJ databases">
        <title>G. obscuriglobus.</title>
        <authorList>
            <person name="Franke J."/>
            <person name="Blomberg W."/>
            <person name="Selmecki A."/>
        </authorList>
    </citation>
    <scope>NUCLEOTIDE SEQUENCE [LARGE SCALE GENOMIC DNA]</scope>
    <source>
        <strain evidence="2 3">DSM 5831</strain>
    </source>
</reference>
<dbReference type="InterPro" id="IPR001054">
    <property type="entry name" value="A/G_cyclase"/>
</dbReference>
<dbReference type="Proteomes" id="UP000245802">
    <property type="component" value="Chromosome"/>
</dbReference>
<organism evidence="2 3">
    <name type="scientific">Gemmata obscuriglobus</name>
    <dbReference type="NCBI Taxonomy" id="114"/>
    <lineage>
        <taxon>Bacteria</taxon>
        <taxon>Pseudomonadati</taxon>
        <taxon>Planctomycetota</taxon>
        <taxon>Planctomycetia</taxon>
        <taxon>Gemmatales</taxon>
        <taxon>Gemmataceae</taxon>
        <taxon>Gemmata</taxon>
    </lineage>
</organism>
<evidence type="ECO:0000259" key="1">
    <source>
        <dbReference type="PROSITE" id="PS50125"/>
    </source>
</evidence>
<protein>
    <submittedName>
        <fullName evidence="2">Adenylate/guanylate cyclase domain-containing protein</fullName>
    </submittedName>
</protein>
<dbReference type="Gene3D" id="2.60.200.20">
    <property type="match status" value="1"/>
</dbReference>
<evidence type="ECO:0000313" key="3">
    <source>
        <dbReference type="Proteomes" id="UP000245802"/>
    </source>
</evidence>
<dbReference type="GO" id="GO:0004016">
    <property type="term" value="F:adenylate cyclase activity"/>
    <property type="evidence" value="ECO:0007669"/>
    <property type="project" value="UniProtKB-ARBA"/>
</dbReference>
<gene>
    <name evidence="2" type="ORF">C1280_03480</name>
</gene>
<evidence type="ECO:0000313" key="2">
    <source>
        <dbReference type="EMBL" id="AWM36160.1"/>
    </source>
</evidence>
<dbReference type="PANTHER" id="PTHR43081">
    <property type="entry name" value="ADENYLATE CYCLASE, TERMINAL-DIFFERENTIATION SPECIFIC-RELATED"/>
    <property type="match status" value="1"/>
</dbReference>